<dbReference type="RefSeq" id="WP_311349457.1">
    <property type="nucleotide sequence ID" value="NZ_JAVRHR010000001.1"/>
</dbReference>
<organism evidence="2 3">
    <name type="scientific">Croceitalea rosinachiae</name>
    <dbReference type="NCBI Taxonomy" id="3075596"/>
    <lineage>
        <taxon>Bacteria</taxon>
        <taxon>Pseudomonadati</taxon>
        <taxon>Bacteroidota</taxon>
        <taxon>Flavobacteriia</taxon>
        <taxon>Flavobacteriales</taxon>
        <taxon>Flavobacteriaceae</taxon>
        <taxon>Croceitalea</taxon>
    </lineage>
</organism>
<proteinExistence type="predicted"/>
<keyword evidence="3" id="KW-1185">Reference proteome</keyword>
<name>A0ABU3A6T8_9FLAO</name>
<evidence type="ECO:0000256" key="1">
    <source>
        <dbReference type="SAM" id="MobiDB-lite"/>
    </source>
</evidence>
<gene>
    <name evidence="2" type="ORF">RM706_02570</name>
</gene>
<protein>
    <submittedName>
        <fullName evidence="2">Uncharacterized protein</fullName>
    </submittedName>
</protein>
<comment type="caution">
    <text evidence="2">The sequence shown here is derived from an EMBL/GenBank/DDBJ whole genome shotgun (WGS) entry which is preliminary data.</text>
</comment>
<dbReference type="EMBL" id="JAVRHR010000001">
    <property type="protein sequence ID" value="MDT0605892.1"/>
    <property type="molecule type" value="Genomic_DNA"/>
</dbReference>
<dbReference type="Proteomes" id="UP001255246">
    <property type="component" value="Unassembled WGS sequence"/>
</dbReference>
<accession>A0ABU3A6T8</accession>
<sequence>MGIGNPKRFEKRSRLKNILPQGKSETGEGVTKVYKDKNHEVKKALKFKTTTDKAKLA</sequence>
<reference evidence="2 3" key="1">
    <citation type="submission" date="2023-09" db="EMBL/GenBank/DDBJ databases">
        <authorList>
            <person name="Rey-Velasco X."/>
        </authorList>
    </citation>
    <scope>NUCLEOTIDE SEQUENCE [LARGE SCALE GENOMIC DNA]</scope>
    <source>
        <strain evidence="2 3">F388</strain>
    </source>
</reference>
<feature type="region of interest" description="Disordered" evidence="1">
    <location>
        <begin position="1"/>
        <end position="30"/>
    </location>
</feature>
<evidence type="ECO:0000313" key="3">
    <source>
        <dbReference type="Proteomes" id="UP001255246"/>
    </source>
</evidence>
<evidence type="ECO:0000313" key="2">
    <source>
        <dbReference type="EMBL" id="MDT0605892.1"/>
    </source>
</evidence>